<evidence type="ECO:0000259" key="1">
    <source>
        <dbReference type="PROSITE" id="PS50006"/>
    </source>
</evidence>
<dbReference type="SMART" id="SM00240">
    <property type="entry name" value="FHA"/>
    <property type="match status" value="1"/>
</dbReference>
<reference evidence="2 3" key="1">
    <citation type="submission" date="2019-07" db="EMBL/GenBank/DDBJ databases">
        <title>The pathways for chlorine oxyanion respiration interact through the shared metabolite chlorate.</title>
        <authorList>
            <person name="Barnum T.P."/>
            <person name="Cheng Y."/>
            <person name="Hill K.A."/>
            <person name="Lucas L.N."/>
            <person name="Carlson H.K."/>
            <person name="Coates J.D."/>
        </authorList>
    </citation>
    <scope>NUCLEOTIDE SEQUENCE [LARGE SCALE GENOMIC DNA]</scope>
    <source>
        <strain evidence="2 3">BK-1</strain>
    </source>
</reference>
<sequence length="234" mass="25687">MISLQPVDRGPGVTMEKLVINKESVLVDEIAVDKQIVSIGRDADSDVQLNDPSVSRNHASIRRIYTDLYIEDLGSTNGTQLNGRSITKHVLKAGDRLVIGTYHIDVVAEVEEEEDDLDKTVVIQPAAVAAARKKHAKTARKLLPKSATLRFFRGPNKGNMERIDRSLFTIGKPGENVAVIARRPQGFYLLHIGGSSFPRINNKEIDSKGGVQLQEGDVLEVGDFMAEISFAQEA</sequence>
<organism evidence="2 3">
    <name type="scientific">Sedimenticola selenatireducens</name>
    <dbReference type="NCBI Taxonomy" id="191960"/>
    <lineage>
        <taxon>Bacteria</taxon>
        <taxon>Pseudomonadati</taxon>
        <taxon>Pseudomonadota</taxon>
        <taxon>Gammaproteobacteria</taxon>
        <taxon>Chromatiales</taxon>
        <taxon>Sedimenticolaceae</taxon>
        <taxon>Sedimenticola</taxon>
    </lineage>
</organism>
<dbReference type="AlphaFoldDB" id="A0A558DQ84"/>
<comment type="caution">
    <text evidence="2">The sequence shown here is derived from an EMBL/GenBank/DDBJ whole genome shotgun (WGS) entry which is preliminary data.</text>
</comment>
<dbReference type="InterPro" id="IPR008984">
    <property type="entry name" value="SMAD_FHA_dom_sf"/>
</dbReference>
<name>A0A558DQ84_9GAMM</name>
<dbReference type="EMBL" id="VMNH01000029">
    <property type="protein sequence ID" value="TVO69870.1"/>
    <property type="molecule type" value="Genomic_DNA"/>
</dbReference>
<accession>A0A558DQ84</accession>
<dbReference type="OrthoDB" id="151099at2"/>
<dbReference type="Gene3D" id="2.60.200.20">
    <property type="match status" value="1"/>
</dbReference>
<dbReference type="InterPro" id="IPR000253">
    <property type="entry name" value="FHA_dom"/>
</dbReference>
<dbReference type="Proteomes" id="UP000316649">
    <property type="component" value="Unassembled WGS sequence"/>
</dbReference>
<evidence type="ECO:0000313" key="2">
    <source>
        <dbReference type="EMBL" id="TVO69870.1"/>
    </source>
</evidence>
<dbReference type="PANTHER" id="PTHR23308">
    <property type="entry name" value="NUCLEAR INHIBITOR OF PROTEIN PHOSPHATASE-1"/>
    <property type="match status" value="1"/>
</dbReference>
<dbReference type="PROSITE" id="PS50006">
    <property type="entry name" value="FHA_DOMAIN"/>
    <property type="match status" value="1"/>
</dbReference>
<dbReference type="SUPFAM" id="SSF49879">
    <property type="entry name" value="SMAD/FHA domain"/>
    <property type="match status" value="2"/>
</dbReference>
<evidence type="ECO:0000313" key="3">
    <source>
        <dbReference type="Proteomes" id="UP000316649"/>
    </source>
</evidence>
<feature type="domain" description="FHA" evidence="1">
    <location>
        <begin position="37"/>
        <end position="86"/>
    </location>
</feature>
<dbReference type="InterPro" id="IPR050923">
    <property type="entry name" value="Cell_Proc_Reg/RNA_Proc"/>
</dbReference>
<protein>
    <submittedName>
        <fullName evidence="2">FHA domain-containing protein</fullName>
    </submittedName>
</protein>
<proteinExistence type="predicted"/>
<dbReference type="Pfam" id="PF00498">
    <property type="entry name" value="FHA"/>
    <property type="match status" value="1"/>
</dbReference>
<dbReference type="CDD" id="cd00060">
    <property type="entry name" value="FHA"/>
    <property type="match status" value="1"/>
</dbReference>
<gene>
    <name evidence="2" type="ORF">FHP88_17515</name>
</gene>
<keyword evidence="3" id="KW-1185">Reference proteome</keyword>